<evidence type="ECO:0000313" key="2">
    <source>
        <dbReference type="Proteomes" id="UP000001307"/>
    </source>
</evidence>
<organism evidence="1">
    <name type="scientific">Oikopleura dioica</name>
    <name type="common">Tunicate</name>
    <dbReference type="NCBI Taxonomy" id="34765"/>
    <lineage>
        <taxon>Eukaryota</taxon>
        <taxon>Metazoa</taxon>
        <taxon>Chordata</taxon>
        <taxon>Tunicata</taxon>
        <taxon>Appendicularia</taxon>
        <taxon>Copelata</taxon>
        <taxon>Oikopleuridae</taxon>
        <taxon>Oikopleura</taxon>
    </lineage>
</organism>
<keyword evidence="2" id="KW-1185">Reference proteome</keyword>
<dbReference type="InParanoid" id="E4XAI0"/>
<gene>
    <name evidence="1" type="ORF">GSOID_T00005116001</name>
</gene>
<dbReference type="Proteomes" id="UP000001307">
    <property type="component" value="Unassembled WGS sequence"/>
</dbReference>
<protein>
    <submittedName>
        <fullName evidence="1">Uncharacterized protein</fullName>
    </submittedName>
</protein>
<accession>E4XAI0</accession>
<evidence type="ECO:0000313" key="1">
    <source>
        <dbReference type="EMBL" id="CBY08540.1"/>
    </source>
</evidence>
<dbReference type="AlphaFoldDB" id="E4XAI0"/>
<dbReference type="EMBL" id="FN653032">
    <property type="protein sequence ID" value="CBY08540.1"/>
    <property type="molecule type" value="Genomic_DNA"/>
</dbReference>
<proteinExistence type="predicted"/>
<reference evidence="1" key="1">
    <citation type="journal article" date="2010" name="Science">
        <title>Plasticity of animal genome architecture unmasked by rapid evolution of a pelagic tunicate.</title>
        <authorList>
            <person name="Denoeud F."/>
            <person name="Henriet S."/>
            <person name="Mungpakdee S."/>
            <person name="Aury J.M."/>
            <person name="Da Silva C."/>
            <person name="Brinkmann H."/>
            <person name="Mikhaleva J."/>
            <person name="Olsen L.C."/>
            <person name="Jubin C."/>
            <person name="Canestro C."/>
            <person name="Bouquet J.M."/>
            <person name="Danks G."/>
            <person name="Poulain J."/>
            <person name="Campsteijn C."/>
            <person name="Adamski M."/>
            <person name="Cross I."/>
            <person name="Yadetie F."/>
            <person name="Muffato M."/>
            <person name="Louis A."/>
            <person name="Butcher S."/>
            <person name="Tsagkogeorga G."/>
            <person name="Konrad A."/>
            <person name="Singh S."/>
            <person name="Jensen M.F."/>
            <person name="Cong E.H."/>
            <person name="Eikeseth-Otteraa H."/>
            <person name="Noel B."/>
            <person name="Anthouard V."/>
            <person name="Porcel B.M."/>
            <person name="Kachouri-Lafond R."/>
            <person name="Nishino A."/>
            <person name="Ugolini M."/>
            <person name="Chourrout P."/>
            <person name="Nishida H."/>
            <person name="Aasland R."/>
            <person name="Huzurbazar S."/>
            <person name="Westhof E."/>
            <person name="Delsuc F."/>
            <person name="Lehrach H."/>
            <person name="Reinhardt R."/>
            <person name="Weissenbach J."/>
            <person name="Roy S.W."/>
            <person name="Artiguenave F."/>
            <person name="Postlethwait J.H."/>
            <person name="Manak J.R."/>
            <person name="Thompson E.M."/>
            <person name="Jaillon O."/>
            <person name="Du Pasquier L."/>
            <person name="Boudinot P."/>
            <person name="Liberles D.A."/>
            <person name="Volff J.N."/>
            <person name="Philippe H."/>
            <person name="Lenhard B."/>
            <person name="Roest Crollius H."/>
            <person name="Wincker P."/>
            <person name="Chourrout D."/>
        </authorList>
    </citation>
    <scope>NUCLEOTIDE SEQUENCE [LARGE SCALE GENOMIC DNA]</scope>
</reference>
<sequence>MKKLTVFLLVSQAFCQEKSFKKDLILALTEEHEGPHEVQRLRRATSIEKFNAAAVAFTSERLIFDVNIILSYCFVTRAPLKNILHYIVAFFSAFRFRAL</sequence>
<name>E4XAI0_OIKDI</name>